<reference evidence="1 2" key="1">
    <citation type="submission" date="2017-11" db="EMBL/GenBank/DDBJ databases">
        <title>Sequencing the genomes of 1000 actinobacteria strains.</title>
        <authorList>
            <person name="Klenk H.-P."/>
        </authorList>
    </citation>
    <scope>NUCLEOTIDE SEQUENCE [LARGE SCALE GENOMIC DNA]</scope>
    <source>
        <strain evidence="1 2">DSM 44104</strain>
    </source>
</reference>
<name>A0AA44US47_PSEA5</name>
<dbReference type="EMBL" id="PHUJ01000003">
    <property type="protein sequence ID" value="PKB32582.1"/>
    <property type="molecule type" value="Genomic_DNA"/>
</dbReference>
<proteinExistence type="predicted"/>
<comment type="caution">
    <text evidence="1">The sequence shown here is derived from an EMBL/GenBank/DDBJ whole genome shotgun (WGS) entry which is preliminary data.</text>
</comment>
<sequence length="84" mass="9563">MDRDGRHPGPVGALTVAAPTVAATTLARLRALHGWWRGVIGADLYDRYLDHHRRSGHDHPPMTEREYWRARTAYQESNPQGRCC</sequence>
<dbReference type="AlphaFoldDB" id="A0AA44US47"/>
<dbReference type="Proteomes" id="UP000232453">
    <property type="component" value="Unassembled WGS sequence"/>
</dbReference>
<protein>
    <submittedName>
        <fullName evidence="1">Uncharacterized short protein YbdD (DUF466 family)</fullName>
    </submittedName>
</protein>
<dbReference type="InterPro" id="IPR007423">
    <property type="entry name" value="Sel_put"/>
</dbReference>
<gene>
    <name evidence="1" type="ORF">ATL51_4315</name>
</gene>
<accession>A0AA44US47</accession>
<evidence type="ECO:0000313" key="2">
    <source>
        <dbReference type="Proteomes" id="UP000232453"/>
    </source>
</evidence>
<evidence type="ECO:0000313" key="1">
    <source>
        <dbReference type="EMBL" id="PKB32582.1"/>
    </source>
</evidence>
<dbReference type="Pfam" id="PF04328">
    <property type="entry name" value="Sel_put"/>
    <property type="match status" value="1"/>
</dbReference>
<organism evidence="1 2">
    <name type="scientific">Pseudonocardia alni</name>
    <name type="common">Amycolata alni</name>
    <dbReference type="NCBI Taxonomy" id="33907"/>
    <lineage>
        <taxon>Bacteria</taxon>
        <taxon>Bacillati</taxon>
        <taxon>Actinomycetota</taxon>
        <taxon>Actinomycetes</taxon>
        <taxon>Pseudonocardiales</taxon>
        <taxon>Pseudonocardiaceae</taxon>
        <taxon>Pseudonocardia</taxon>
    </lineage>
</organism>